<dbReference type="Proteomes" id="UP000647133">
    <property type="component" value="Unassembled WGS sequence"/>
</dbReference>
<dbReference type="RefSeq" id="WP_192010700.1">
    <property type="nucleotide sequence ID" value="NZ_JACYTQ010000004.1"/>
</dbReference>
<protein>
    <recommendedName>
        <fullName evidence="3">TolB-like 6-blade propeller-like</fullName>
    </recommendedName>
</protein>
<dbReference type="Pfam" id="PF15869">
    <property type="entry name" value="TolB_like"/>
    <property type="match status" value="1"/>
</dbReference>
<evidence type="ECO:0000313" key="2">
    <source>
        <dbReference type="Proteomes" id="UP000647133"/>
    </source>
</evidence>
<evidence type="ECO:0008006" key="3">
    <source>
        <dbReference type="Google" id="ProtNLM"/>
    </source>
</evidence>
<dbReference type="EMBL" id="JACYTQ010000004">
    <property type="protein sequence ID" value="MBD8489817.1"/>
    <property type="molecule type" value="Genomic_DNA"/>
</dbReference>
<keyword evidence="2" id="KW-1185">Reference proteome</keyword>
<accession>A0ABR9AM33</accession>
<evidence type="ECO:0000313" key="1">
    <source>
        <dbReference type="EMBL" id="MBD8489817.1"/>
    </source>
</evidence>
<sequence length="319" mass="36559">MKGEKFEFDELLNPKKIVIKNEFLIIGESRRIDEDDFPIHIIDREKMEYFSGKGKIGFGPGEISDAYGIDASGEDSVLWVYSALEKRFSKFNIYDQENLSEYQIKQTESFFMATAMAWSSDSSMVCRMANDSCKFVEFKIDGTRLAGYGLWQDLDVGEELNDFNMGQLNHGWFKGNRVNNIYVNVGYNRDHIEILHKRKGVVYTIDGPRNELPKYHFVSGGKGNSNVLIFEEDNPKAYRDVYIGDQFIYGLYSGHTRKEILKEGKIAKDIFVFSFEGDVIDHYKIDRSLSAFAVDESGGKIYGITTDENPGIAVFELWE</sequence>
<comment type="caution">
    <text evidence="1">The sequence shown here is derived from an EMBL/GenBank/DDBJ whole genome shotgun (WGS) entry which is preliminary data.</text>
</comment>
<reference evidence="1 2" key="1">
    <citation type="submission" date="2020-09" db="EMBL/GenBank/DDBJ databases">
        <title>Echinicola sp. CAU 1574 isolated from sand of Sido Beach.</title>
        <authorList>
            <person name="Kim W."/>
        </authorList>
    </citation>
    <scope>NUCLEOTIDE SEQUENCE [LARGE SCALE GENOMIC DNA]</scope>
    <source>
        <strain evidence="1 2">CAU 1574</strain>
    </source>
</reference>
<gene>
    <name evidence="1" type="ORF">IFO69_13750</name>
</gene>
<proteinExistence type="predicted"/>
<organism evidence="1 2">
    <name type="scientific">Echinicola arenosa</name>
    <dbReference type="NCBI Taxonomy" id="2774144"/>
    <lineage>
        <taxon>Bacteria</taxon>
        <taxon>Pseudomonadati</taxon>
        <taxon>Bacteroidota</taxon>
        <taxon>Cytophagia</taxon>
        <taxon>Cytophagales</taxon>
        <taxon>Cyclobacteriaceae</taxon>
        <taxon>Echinicola</taxon>
    </lineage>
</organism>
<name>A0ABR9AM33_9BACT</name>